<dbReference type="AlphaFoldDB" id="A0A3D1JCV3"/>
<dbReference type="EMBL" id="DPBP01000004">
    <property type="protein sequence ID" value="HCE16409.1"/>
    <property type="molecule type" value="Genomic_DNA"/>
</dbReference>
<name>A0A3D1JCV3_9CHLR</name>
<organism evidence="1 2">
    <name type="scientific">Anaerolinea thermolimosa</name>
    <dbReference type="NCBI Taxonomy" id="229919"/>
    <lineage>
        <taxon>Bacteria</taxon>
        <taxon>Bacillati</taxon>
        <taxon>Chloroflexota</taxon>
        <taxon>Anaerolineae</taxon>
        <taxon>Anaerolineales</taxon>
        <taxon>Anaerolineaceae</taxon>
        <taxon>Anaerolinea</taxon>
    </lineage>
</organism>
<gene>
    <name evidence="1" type="ORF">DEQ80_00980</name>
</gene>
<protein>
    <submittedName>
        <fullName evidence="1">Uncharacterized protein</fullName>
    </submittedName>
</protein>
<evidence type="ECO:0000313" key="1">
    <source>
        <dbReference type="EMBL" id="HCE16409.1"/>
    </source>
</evidence>
<reference evidence="1 2" key="1">
    <citation type="journal article" date="2018" name="Nat. Biotechnol.">
        <title>A standardized bacterial taxonomy based on genome phylogeny substantially revises the tree of life.</title>
        <authorList>
            <person name="Parks D.H."/>
            <person name="Chuvochina M."/>
            <person name="Waite D.W."/>
            <person name="Rinke C."/>
            <person name="Skarshewski A."/>
            <person name="Chaumeil P.A."/>
            <person name="Hugenholtz P."/>
        </authorList>
    </citation>
    <scope>NUCLEOTIDE SEQUENCE [LARGE SCALE GENOMIC DNA]</scope>
    <source>
        <strain evidence="1">UBA8781</strain>
    </source>
</reference>
<comment type="caution">
    <text evidence="1">The sequence shown here is derived from an EMBL/GenBank/DDBJ whole genome shotgun (WGS) entry which is preliminary data.</text>
</comment>
<evidence type="ECO:0000313" key="2">
    <source>
        <dbReference type="Proteomes" id="UP000264141"/>
    </source>
</evidence>
<accession>A0A3D1JCV3</accession>
<proteinExistence type="predicted"/>
<dbReference type="Proteomes" id="UP000264141">
    <property type="component" value="Unassembled WGS sequence"/>
</dbReference>
<sequence>MEWPFRLRCLSRVESSAVQIARAQRRAVEKKYTEKEIRYYGFKEILMSHSIPRCLVCELDSTEVPLIELRYCDQSYWICPQHFPILIHQPQLLVGKLPGAERLEPHEHD</sequence>